<dbReference type="GO" id="GO:0000156">
    <property type="term" value="F:phosphorelay response regulator activity"/>
    <property type="evidence" value="ECO:0007669"/>
    <property type="project" value="TreeGrafter"/>
</dbReference>
<dbReference type="PROSITE" id="PS50110">
    <property type="entry name" value="RESPONSE_REGULATORY"/>
    <property type="match status" value="1"/>
</dbReference>
<keyword evidence="2" id="KW-0902">Two-component regulatory system</keyword>
<dbReference type="Pfam" id="PF00486">
    <property type="entry name" value="Trans_reg_C"/>
    <property type="match status" value="1"/>
</dbReference>
<keyword evidence="3" id="KW-0805">Transcription regulation</keyword>
<dbReference type="SMART" id="SM00862">
    <property type="entry name" value="Trans_reg_C"/>
    <property type="match status" value="1"/>
</dbReference>
<dbReference type="Pfam" id="PF00072">
    <property type="entry name" value="Response_reg"/>
    <property type="match status" value="1"/>
</dbReference>
<evidence type="ECO:0000259" key="8">
    <source>
        <dbReference type="PROSITE" id="PS50110"/>
    </source>
</evidence>
<feature type="DNA-binding region" description="OmpR/PhoB-type" evidence="7">
    <location>
        <begin position="130"/>
        <end position="227"/>
    </location>
</feature>
<proteinExistence type="predicted"/>
<feature type="modified residue" description="4-aspartylphosphate" evidence="6">
    <location>
        <position position="56"/>
    </location>
</feature>
<dbReference type="SUPFAM" id="SSF52172">
    <property type="entry name" value="CheY-like"/>
    <property type="match status" value="1"/>
</dbReference>
<comment type="caution">
    <text evidence="11">The sequence shown here is derived from an EMBL/GenBank/DDBJ whole genome shotgun (WGS) entry which is preliminary data.</text>
</comment>
<dbReference type="PANTHER" id="PTHR48111:SF1">
    <property type="entry name" value="TWO-COMPONENT RESPONSE REGULATOR ORR33"/>
    <property type="match status" value="1"/>
</dbReference>
<evidence type="ECO:0000256" key="7">
    <source>
        <dbReference type="PROSITE-ProRule" id="PRU01091"/>
    </source>
</evidence>
<dbReference type="Gene3D" id="1.10.10.10">
    <property type="entry name" value="Winged helix-like DNA-binding domain superfamily/Winged helix DNA-binding domain"/>
    <property type="match status" value="1"/>
</dbReference>
<evidence type="ECO:0000256" key="5">
    <source>
        <dbReference type="ARBA" id="ARBA00023163"/>
    </source>
</evidence>
<evidence type="ECO:0000256" key="3">
    <source>
        <dbReference type="ARBA" id="ARBA00023015"/>
    </source>
</evidence>
<sequence length="237" mass="25844">MTRSPLSILVVEDHPTIARQIVQFLDGLGWHPDHAAKGALAVDLATRESYDVVLLDLNLPDMDGLDVCRAIKAGAPRNVPVLMLTARDAFEDKARGFHGGADDYVTKPFDLRELALRCEALARRGQLHVGQALHVGPLTLLPRERQATVDGVPVVLTQAGFKLLLALCHAYPRAVSRSALMHELWGSNRPDSDALKSHVYALRKQLELAGAPQAIVTIPQLGYRLALGQETEPGQHV</sequence>
<dbReference type="Gene3D" id="3.40.50.2300">
    <property type="match status" value="1"/>
</dbReference>
<dbReference type="InterPro" id="IPR001789">
    <property type="entry name" value="Sig_transdc_resp-reg_receiver"/>
</dbReference>
<dbReference type="RefSeq" id="WP_155472821.1">
    <property type="nucleotide sequence ID" value="NZ_BMKG01000031.1"/>
</dbReference>
<keyword evidence="4 7" id="KW-0238">DNA-binding</keyword>
<evidence type="ECO:0000256" key="1">
    <source>
        <dbReference type="ARBA" id="ARBA00022553"/>
    </source>
</evidence>
<organism evidence="11 12">
    <name type="scientific">Pseudoduganella buxea</name>
    <dbReference type="NCBI Taxonomy" id="1949069"/>
    <lineage>
        <taxon>Bacteria</taxon>
        <taxon>Pseudomonadati</taxon>
        <taxon>Pseudomonadota</taxon>
        <taxon>Betaproteobacteria</taxon>
        <taxon>Burkholderiales</taxon>
        <taxon>Oxalobacteraceae</taxon>
        <taxon>Telluria group</taxon>
        <taxon>Pseudoduganella</taxon>
    </lineage>
</organism>
<dbReference type="CDD" id="cd00383">
    <property type="entry name" value="trans_reg_C"/>
    <property type="match status" value="1"/>
</dbReference>
<dbReference type="EMBL" id="BMKG01000031">
    <property type="protein sequence ID" value="GGC22011.1"/>
    <property type="molecule type" value="Genomic_DNA"/>
</dbReference>
<dbReference type="GO" id="GO:0000976">
    <property type="term" value="F:transcription cis-regulatory region binding"/>
    <property type="evidence" value="ECO:0007669"/>
    <property type="project" value="TreeGrafter"/>
</dbReference>
<name>A0A6I3T4A0_9BURK</name>
<protein>
    <submittedName>
        <fullName evidence="10 11">Response regulator</fullName>
    </submittedName>
</protein>
<dbReference type="PANTHER" id="PTHR48111">
    <property type="entry name" value="REGULATOR OF RPOS"/>
    <property type="match status" value="1"/>
</dbReference>
<keyword evidence="1 6" id="KW-0597">Phosphoprotein</keyword>
<evidence type="ECO:0000259" key="9">
    <source>
        <dbReference type="PROSITE" id="PS51755"/>
    </source>
</evidence>
<reference evidence="10" key="1">
    <citation type="journal article" date="2014" name="Int. J. Syst. Evol. Microbiol.">
        <title>Complete genome of a new Firmicutes species belonging to the dominant human colonic microbiota ('Ruminococcus bicirculans') reveals two chromosomes and a selective capacity to utilize plant glucans.</title>
        <authorList>
            <consortium name="NISC Comparative Sequencing Program"/>
            <person name="Wegmann U."/>
            <person name="Louis P."/>
            <person name="Goesmann A."/>
            <person name="Henrissat B."/>
            <person name="Duncan S.H."/>
            <person name="Flint H.J."/>
        </authorList>
    </citation>
    <scope>NUCLEOTIDE SEQUENCE</scope>
    <source>
        <strain evidence="10">CGMCC 1.15931</strain>
    </source>
</reference>
<evidence type="ECO:0000313" key="12">
    <source>
        <dbReference type="Proteomes" id="UP000430634"/>
    </source>
</evidence>
<feature type="domain" description="OmpR/PhoB-type" evidence="9">
    <location>
        <begin position="130"/>
        <end position="227"/>
    </location>
</feature>
<dbReference type="InterPro" id="IPR039420">
    <property type="entry name" value="WalR-like"/>
</dbReference>
<evidence type="ECO:0000256" key="2">
    <source>
        <dbReference type="ARBA" id="ARBA00023012"/>
    </source>
</evidence>
<dbReference type="Gene3D" id="6.10.250.690">
    <property type="match status" value="1"/>
</dbReference>
<keyword evidence="13" id="KW-1185">Reference proteome</keyword>
<dbReference type="InterPro" id="IPR001867">
    <property type="entry name" value="OmpR/PhoB-type_DNA-bd"/>
</dbReference>
<dbReference type="SMART" id="SM00448">
    <property type="entry name" value="REC"/>
    <property type="match status" value="1"/>
</dbReference>
<evidence type="ECO:0000256" key="4">
    <source>
        <dbReference type="ARBA" id="ARBA00023125"/>
    </source>
</evidence>
<reference evidence="11 12" key="3">
    <citation type="submission" date="2019-11" db="EMBL/GenBank/DDBJ databases">
        <title>Type strains purchased from KCTC, JCM and DSMZ.</title>
        <authorList>
            <person name="Lu H."/>
        </authorList>
    </citation>
    <scope>NUCLEOTIDE SEQUENCE [LARGE SCALE GENOMIC DNA]</scope>
    <source>
        <strain evidence="11 12">KCTC 52429</strain>
    </source>
</reference>
<gene>
    <name evidence="10" type="primary">colR</name>
    <name evidence="10" type="ORF">GCM10011572_49330</name>
    <name evidence="11" type="ORF">GM672_22790</name>
</gene>
<dbReference type="GO" id="GO:0032993">
    <property type="term" value="C:protein-DNA complex"/>
    <property type="evidence" value="ECO:0007669"/>
    <property type="project" value="TreeGrafter"/>
</dbReference>
<evidence type="ECO:0000256" key="6">
    <source>
        <dbReference type="PROSITE-ProRule" id="PRU00169"/>
    </source>
</evidence>
<accession>A0A6I3T4A0</accession>
<feature type="domain" description="Response regulatory" evidence="8">
    <location>
        <begin position="7"/>
        <end position="122"/>
    </location>
</feature>
<dbReference type="GO" id="GO:0005829">
    <property type="term" value="C:cytosol"/>
    <property type="evidence" value="ECO:0007669"/>
    <property type="project" value="TreeGrafter"/>
</dbReference>
<evidence type="ECO:0000313" key="10">
    <source>
        <dbReference type="EMBL" id="GGC22011.1"/>
    </source>
</evidence>
<keyword evidence="5" id="KW-0804">Transcription</keyword>
<dbReference type="GO" id="GO:0006355">
    <property type="term" value="P:regulation of DNA-templated transcription"/>
    <property type="evidence" value="ECO:0007669"/>
    <property type="project" value="InterPro"/>
</dbReference>
<dbReference type="InterPro" id="IPR011006">
    <property type="entry name" value="CheY-like_superfamily"/>
</dbReference>
<dbReference type="InterPro" id="IPR036388">
    <property type="entry name" value="WH-like_DNA-bd_sf"/>
</dbReference>
<dbReference type="PROSITE" id="PS51755">
    <property type="entry name" value="OMPR_PHOB"/>
    <property type="match status" value="1"/>
</dbReference>
<dbReference type="OrthoDB" id="9802426at2"/>
<dbReference type="Proteomes" id="UP000430634">
    <property type="component" value="Unassembled WGS sequence"/>
</dbReference>
<dbReference type="AlphaFoldDB" id="A0A6I3T4A0"/>
<evidence type="ECO:0000313" key="13">
    <source>
        <dbReference type="Proteomes" id="UP000622638"/>
    </source>
</evidence>
<dbReference type="Proteomes" id="UP000622638">
    <property type="component" value="Unassembled WGS sequence"/>
</dbReference>
<reference evidence="13" key="2">
    <citation type="journal article" date="2019" name="Int. J. Syst. Evol. Microbiol.">
        <title>The Global Catalogue of Microorganisms (GCM) 10K type strain sequencing project: providing services to taxonomists for standard genome sequencing and annotation.</title>
        <authorList>
            <consortium name="The Broad Institute Genomics Platform"/>
            <consortium name="The Broad Institute Genome Sequencing Center for Infectious Disease"/>
            <person name="Wu L."/>
            <person name="Ma J."/>
        </authorList>
    </citation>
    <scope>NUCLEOTIDE SEQUENCE [LARGE SCALE GENOMIC DNA]</scope>
    <source>
        <strain evidence="13">CGMCC 1.15931</strain>
    </source>
</reference>
<reference evidence="10" key="4">
    <citation type="submission" date="2024-05" db="EMBL/GenBank/DDBJ databases">
        <authorList>
            <person name="Sun Q."/>
            <person name="Zhou Y."/>
        </authorList>
    </citation>
    <scope>NUCLEOTIDE SEQUENCE</scope>
    <source>
        <strain evidence="10">CGMCC 1.15931</strain>
    </source>
</reference>
<dbReference type="EMBL" id="WNKZ01000090">
    <property type="protein sequence ID" value="MTV55556.1"/>
    <property type="molecule type" value="Genomic_DNA"/>
</dbReference>
<evidence type="ECO:0000313" key="11">
    <source>
        <dbReference type="EMBL" id="MTV55556.1"/>
    </source>
</evidence>